<protein>
    <submittedName>
        <fullName evidence="1">Uncharacterized protein</fullName>
    </submittedName>
</protein>
<organism evidence="1">
    <name type="scientific">Siphoviridae sp. ctCIv11</name>
    <dbReference type="NCBI Taxonomy" id="2827806"/>
    <lineage>
        <taxon>Viruses</taxon>
        <taxon>Duplodnaviria</taxon>
        <taxon>Heunggongvirae</taxon>
        <taxon>Uroviricota</taxon>
        <taxon>Caudoviricetes</taxon>
    </lineage>
</organism>
<sequence>MKVLIQNTIYLNQPITINQKIMEFVCSVSEIQTE</sequence>
<evidence type="ECO:0000313" key="1">
    <source>
        <dbReference type="EMBL" id="DAF45121.1"/>
    </source>
</evidence>
<accession>A0A8S5S2F4</accession>
<proteinExistence type="predicted"/>
<dbReference type="EMBL" id="BK032513">
    <property type="protein sequence ID" value="DAF45121.1"/>
    <property type="molecule type" value="Genomic_DNA"/>
</dbReference>
<name>A0A8S5S2F4_9CAUD</name>
<reference evidence="1" key="1">
    <citation type="journal article" date="2021" name="Proc. Natl. Acad. Sci. U.S.A.">
        <title>A Catalog of Tens of Thousands of Viruses from Human Metagenomes Reveals Hidden Associations with Chronic Diseases.</title>
        <authorList>
            <person name="Tisza M.J."/>
            <person name="Buck C.B."/>
        </authorList>
    </citation>
    <scope>NUCLEOTIDE SEQUENCE</scope>
    <source>
        <strain evidence="1">CtCIv11</strain>
    </source>
</reference>